<keyword evidence="8" id="KW-0732">Signal</keyword>
<gene>
    <name evidence="10" type="ORF">WHR41_00305</name>
</gene>
<keyword evidence="3 7" id="KW-0326">Glycosidase</keyword>
<dbReference type="PANTHER" id="PTHR31297:SF8">
    <property type="entry name" value="GLYCOSIDE HYDROLASE FAMILY 5 DOMAIN-CONTAINING PROTEIN"/>
    <property type="match status" value="1"/>
</dbReference>
<dbReference type="InterPro" id="IPR050386">
    <property type="entry name" value="Glycosyl_hydrolase_5"/>
</dbReference>
<evidence type="ECO:0000313" key="10">
    <source>
        <dbReference type="EMBL" id="KAL1591122.1"/>
    </source>
</evidence>
<evidence type="ECO:0000256" key="7">
    <source>
        <dbReference type="RuleBase" id="RU361153"/>
    </source>
</evidence>
<organism evidence="10 11">
    <name type="scientific">Cladosporium halotolerans</name>
    <dbReference type="NCBI Taxonomy" id="1052096"/>
    <lineage>
        <taxon>Eukaryota</taxon>
        <taxon>Fungi</taxon>
        <taxon>Dikarya</taxon>
        <taxon>Ascomycota</taxon>
        <taxon>Pezizomycotina</taxon>
        <taxon>Dothideomycetes</taxon>
        <taxon>Dothideomycetidae</taxon>
        <taxon>Cladosporiales</taxon>
        <taxon>Cladosporiaceae</taxon>
        <taxon>Cladosporium</taxon>
    </lineage>
</organism>
<evidence type="ECO:0000256" key="6">
    <source>
        <dbReference type="ARBA" id="ARBA00038929"/>
    </source>
</evidence>
<dbReference type="SUPFAM" id="SSF51445">
    <property type="entry name" value="(Trans)glycosidases"/>
    <property type="match status" value="1"/>
</dbReference>
<evidence type="ECO:0000313" key="11">
    <source>
        <dbReference type="Proteomes" id="UP000803884"/>
    </source>
</evidence>
<sequence>MHLNTAIFALCAATVAQAAPRLITKRDSPTGGISWGNDKVRGVNLGGWLVLEPWITPSISQKFDGSRGIVDEYTLTQNLGADAARDQVLKPHWDSWVQLSDFQKIADSGFNVVRIPVGYWAFDNSDSPYAQGAAEYLDKAIEWARQVGVKVVLDLHGAPGSQNGFDNSGQRISKPGWQQGNTVSKTLSALKQMQSKYGDSSYDDVVAAIEALNEPLNPSLNADVTRQFHRDAYGNQRESSQSRVFMMHDGFLNPNTYNGFLTPSDANAQWVVVDHHEYSCFRDDLVAMQPWQHRQHVCNNAYVYSGADKWSIVGEWSGAMTDCAAALNGYGIGARYDGTYPGSTYHGSCENVNFIETWSQTFKDDVRGFIEAQLEAFERNTNGWIFWNFKTEGSPEWDAFRLIDNGIFPQPLTDRKFGQICTN</sequence>
<dbReference type="EMBL" id="JAAQHG020000001">
    <property type="protein sequence ID" value="KAL1591122.1"/>
    <property type="molecule type" value="Genomic_DNA"/>
</dbReference>
<dbReference type="RefSeq" id="XP_069234227.1">
    <property type="nucleotide sequence ID" value="XM_069368911.1"/>
</dbReference>
<keyword evidence="2 7" id="KW-0378">Hydrolase</keyword>
<proteinExistence type="inferred from homology"/>
<dbReference type="AlphaFoldDB" id="A0AB34L4L0"/>
<feature type="chain" id="PRO_5044311328" description="glucan 1,3-beta-glucosidase" evidence="8">
    <location>
        <begin position="19"/>
        <end position="423"/>
    </location>
</feature>
<dbReference type="GeneID" id="96001749"/>
<dbReference type="Proteomes" id="UP000803884">
    <property type="component" value="Unassembled WGS sequence"/>
</dbReference>
<comment type="similarity">
    <text evidence="1 7">Belongs to the glycosyl hydrolase 5 (cellulase A) family.</text>
</comment>
<evidence type="ECO:0000259" key="9">
    <source>
        <dbReference type="Pfam" id="PF00150"/>
    </source>
</evidence>
<keyword evidence="11" id="KW-1185">Reference proteome</keyword>
<dbReference type="EC" id="3.2.1.58" evidence="6"/>
<dbReference type="GO" id="GO:0004338">
    <property type="term" value="F:glucan exo-1,3-beta-glucosidase activity"/>
    <property type="evidence" value="ECO:0007669"/>
    <property type="project" value="UniProtKB-EC"/>
</dbReference>
<evidence type="ECO:0000256" key="5">
    <source>
        <dbReference type="ARBA" id="ARBA00036824"/>
    </source>
</evidence>
<dbReference type="FunFam" id="3.20.20.80:FF:000033">
    <property type="entry name" value="Glucan 1,3-beta-glucosidase A"/>
    <property type="match status" value="1"/>
</dbReference>
<feature type="domain" description="Glycoside hydrolase family 5" evidence="9">
    <location>
        <begin position="100"/>
        <end position="319"/>
    </location>
</feature>
<dbReference type="GO" id="GO:0005576">
    <property type="term" value="C:extracellular region"/>
    <property type="evidence" value="ECO:0007669"/>
    <property type="project" value="TreeGrafter"/>
</dbReference>
<evidence type="ECO:0000256" key="1">
    <source>
        <dbReference type="ARBA" id="ARBA00005641"/>
    </source>
</evidence>
<dbReference type="Gene3D" id="3.20.20.80">
    <property type="entry name" value="Glycosidases"/>
    <property type="match status" value="1"/>
</dbReference>
<evidence type="ECO:0000256" key="4">
    <source>
        <dbReference type="ARBA" id="ARBA00023316"/>
    </source>
</evidence>
<dbReference type="Pfam" id="PF00150">
    <property type="entry name" value="Cellulase"/>
    <property type="match status" value="1"/>
</dbReference>
<keyword evidence="4" id="KW-0961">Cell wall biogenesis/degradation</keyword>
<dbReference type="GO" id="GO:0009251">
    <property type="term" value="P:glucan catabolic process"/>
    <property type="evidence" value="ECO:0007669"/>
    <property type="project" value="TreeGrafter"/>
</dbReference>
<dbReference type="InterPro" id="IPR001547">
    <property type="entry name" value="Glyco_hydro_5"/>
</dbReference>
<evidence type="ECO:0000256" key="2">
    <source>
        <dbReference type="ARBA" id="ARBA00022801"/>
    </source>
</evidence>
<comment type="catalytic activity">
    <reaction evidence="5">
        <text>Successive hydrolysis of beta-D-glucose units from the non-reducing ends of (1-&gt;3)-beta-D-glucans, releasing alpha-glucose.</text>
        <dbReference type="EC" id="3.2.1.58"/>
    </reaction>
</comment>
<dbReference type="GO" id="GO:0071555">
    <property type="term" value="P:cell wall organization"/>
    <property type="evidence" value="ECO:0007669"/>
    <property type="project" value="UniProtKB-KW"/>
</dbReference>
<dbReference type="PANTHER" id="PTHR31297">
    <property type="entry name" value="GLUCAN ENDO-1,6-BETA-GLUCOSIDASE B"/>
    <property type="match status" value="1"/>
</dbReference>
<accession>A0AB34L4L0</accession>
<name>A0AB34L4L0_9PEZI</name>
<reference evidence="10 11" key="1">
    <citation type="journal article" date="2020" name="Microbiol. Resour. Announc.">
        <title>Draft Genome Sequence of a Cladosporium Species Isolated from the Mesophotic Ascidian Didemnum maculosum.</title>
        <authorList>
            <person name="Gioti A."/>
            <person name="Siaperas R."/>
            <person name="Nikolaivits E."/>
            <person name="Le Goff G."/>
            <person name="Ouazzani J."/>
            <person name="Kotoulas G."/>
            <person name="Topakas E."/>
        </authorList>
    </citation>
    <scope>NUCLEOTIDE SEQUENCE [LARGE SCALE GENOMIC DNA]</scope>
    <source>
        <strain evidence="10 11">TM138-S3</strain>
    </source>
</reference>
<comment type="caution">
    <text evidence="10">The sequence shown here is derived from an EMBL/GenBank/DDBJ whole genome shotgun (WGS) entry which is preliminary data.</text>
</comment>
<dbReference type="InterPro" id="IPR017853">
    <property type="entry name" value="GH"/>
</dbReference>
<protein>
    <recommendedName>
        <fullName evidence="6">glucan 1,3-beta-glucosidase</fullName>
        <ecNumber evidence="6">3.2.1.58</ecNumber>
    </recommendedName>
</protein>
<feature type="signal peptide" evidence="8">
    <location>
        <begin position="1"/>
        <end position="18"/>
    </location>
</feature>
<dbReference type="GO" id="GO:0009986">
    <property type="term" value="C:cell surface"/>
    <property type="evidence" value="ECO:0007669"/>
    <property type="project" value="TreeGrafter"/>
</dbReference>
<evidence type="ECO:0000256" key="3">
    <source>
        <dbReference type="ARBA" id="ARBA00023295"/>
    </source>
</evidence>
<evidence type="ECO:0000256" key="8">
    <source>
        <dbReference type="SAM" id="SignalP"/>
    </source>
</evidence>